<dbReference type="InterPro" id="IPR029062">
    <property type="entry name" value="Class_I_gatase-like"/>
</dbReference>
<feature type="domain" description="DUF4159" evidence="3">
    <location>
        <begin position="686"/>
        <end position="906"/>
    </location>
</feature>
<dbReference type="CDD" id="cd03143">
    <property type="entry name" value="A4_beta-galactosidase_middle_domain"/>
    <property type="match status" value="1"/>
</dbReference>
<dbReference type="Gene3D" id="3.40.50.880">
    <property type="match status" value="1"/>
</dbReference>
<dbReference type="EMBL" id="BMGI01000005">
    <property type="protein sequence ID" value="GGD45267.1"/>
    <property type="molecule type" value="Genomic_DNA"/>
</dbReference>
<accession>A0ABQ1QVN6</accession>
<proteinExistence type="predicted"/>
<dbReference type="RefSeq" id="WP_188529516.1">
    <property type="nucleotide sequence ID" value="NZ_BMGI01000005.1"/>
</dbReference>
<gene>
    <name evidence="4" type="ORF">GCM10011358_31240</name>
</gene>
<keyword evidence="5" id="KW-1185">Reference proteome</keyword>
<dbReference type="NCBIfam" id="TIGR02226">
    <property type="entry name" value="two_anch"/>
    <property type="match status" value="1"/>
</dbReference>
<evidence type="ECO:0000313" key="4">
    <source>
        <dbReference type="EMBL" id="GGD45267.1"/>
    </source>
</evidence>
<feature type="transmembrane region" description="Helical" evidence="1">
    <location>
        <begin position="6"/>
        <end position="28"/>
    </location>
</feature>
<feature type="transmembrane region" description="Helical" evidence="1">
    <location>
        <begin position="61"/>
        <end position="83"/>
    </location>
</feature>
<sequence length="926" mass="96688">MFSLGPIGFSAPWLLLALVALPVLWWLLRAVPPAPIRRVFPGVILLLGLDDKDHETDRTPWWLLLLRLLAVAAMIVGFAGPVLNPEPRVPGSGPLVVLIDDGWAAAPDWPARIEAAERALKTAQAAGRRAAVVLVSQPPRDPGELPLRAAGDAAAALPGLAPRPFAPDHGPMLDWARGLDASAQVETLWLSDGLESPARADLAGVLADLGPLTVLEPPAPRLGLRPARIEGGMVQVTALRSRPAGAQEIAITGLGPDPAGVERALVRATLDFADGASEARAELSLPPELRNRVARFEIEGLRAAGAVTLADDSLRRRKVALIEGGAGREGLELLSPLHYLREALTPTAEVLEGPLADLVATGPDVIILADVATLAPAGAEALQTWVAEGGLLLRFAGPRLAAADAGRGDDDPLLPVRLRAGGRSLGGAMSWGAPRALAPFAEDSPFYGLAIPDDVTVSAQVLAEPGPALAERTIAALADGTPLVTRKALGDGQVVLVHSTANAEWSSLPLSGLFVQMLERLAVSTPAGSPDRGELAGTTWLPERLLDGFGALSDAGDRPGIAGEALTGTPGPELLPGLYRAEARRVAVNVLGPEAVLGAADWPMGITPEWQDAGPERDLSGWLLMAALALLAADILAALALSGRLAHGAGSAAAGLALALVVLTPGETRAQDGIDLATIAAADNVTLAYVRTGNPGIDRVSEAGLAGLSDQIFMRSSVEPSPPAGVDLEADELAVYPLIYWPVTADQPTPSDAAYARLNAYLRAGGMILFDTRDGDIAGFGSGTTAEGARLRSLARPLDIPPLEPVPSDHVLTRAFYLLNDFPGRHAGREIWVEAAPPDAERADGMPFRNLNDGVTPVVIGGNDWAGAWAVDETGQPMLPVGRGYAGERQREMAYRFGVNLVMHVLTGNYKSDQVHVPALLERLGQ</sequence>
<dbReference type="Proteomes" id="UP000617355">
    <property type="component" value="Unassembled WGS sequence"/>
</dbReference>
<keyword evidence="1" id="KW-0812">Transmembrane</keyword>
<keyword evidence="1" id="KW-0472">Membrane</keyword>
<protein>
    <submittedName>
        <fullName evidence="4">LytTR family transcriptional regulator</fullName>
    </submittedName>
</protein>
<dbReference type="InterPro" id="IPR011933">
    <property type="entry name" value="Double_TM_dom"/>
</dbReference>
<dbReference type="Pfam" id="PF07584">
    <property type="entry name" value="BatA"/>
    <property type="match status" value="1"/>
</dbReference>
<evidence type="ECO:0000313" key="5">
    <source>
        <dbReference type="Proteomes" id="UP000617355"/>
    </source>
</evidence>
<dbReference type="Pfam" id="PF13709">
    <property type="entry name" value="DUF4159"/>
    <property type="match status" value="1"/>
</dbReference>
<dbReference type="PANTHER" id="PTHR37464">
    <property type="entry name" value="BLL2463 PROTEIN"/>
    <property type="match status" value="1"/>
</dbReference>
<dbReference type="SUPFAM" id="SSF52317">
    <property type="entry name" value="Class I glutamine amidotransferase-like"/>
    <property type="match status" value="1"/>
</dbReference>
<evidence type="ECO:0000259" key="3">
    <source>
        <dbReference type="Pfam" id="PF13709"/>
    </source>
</evidence>
<feature type="domain" description="Aerotolerance regulator N-terminal" evidence="2">
    <location>
        <begin position="7"/>
        <end position="81"/>
    </location>
</feature>
<comment type="caution">
    <text evidence="4">The sequence shown here is derived from an EMBL/GenBank/DDBJ whole genome shotgun (WGS) entry which is preliminary data.</text>
</comment>
<evidence type="ECO:0000256" key="1">
    <source>
        <dbReference type="SAM" id="Phobius"/>
    </source>
</evidence>
<dbReference type="InterPro" id="IPR025297">
    <property type="entry name" value="DUF4159"/>
</dbReference>
<dbReference type="PANTHER" id="PTHR37464:SF1">
    <property type="entry name" value="BLL2463 PROTEIN"/>
    <property type="match status" value="1"/>
</dbReference>
<organism evidence="4 5">
    <name type="scientific">Sinisalibacter lacisalsi</name>
    <dbReference type="NCBI Taxonomy" id="1526570"/>
    <lineage>
        <taxon>Bacteria</taxon>
        <taxon>Pseudomonadati</taxon>
        <taxon>Pseudomonadota</taxon>
        <taxon>Alphaproteobacteria</taxon>
        <taxon>Rhodobacterales</taxon>
        <taxon>Roseobacteraceae</taxon>
        <taxon>Sinisalibacter</taxon>
    </lineage>
</organism>
<name>A0ABQ1QVN6_9RHOB</name>
<evidence type="ECO:0000259" key="2">
    <source>
        <dbReference type="Pfam" id="PF07584"/>
    </source>
</evidence>
<reference evidence="5" key="1">
    <citation type="journal article" date="2019" name="Int. J. Syst. Evol. Microbiol.">
        <title>The Global Catalogue of Microorganisms (GCM) 10K type strain sequencing project: providing services to taxonomists for standard genome sequencing and annotation.</title>
        <authorList>
            <consortium name="The Broad Institute Genomics Platform"/>
            <consortium name="The Broad Institute Genome Sequencing Center for Infectious Disease"/>
            <person name="Wu L."/>
            <person name="Ma J."/>
        </authorList>
    </citation>
    <scope>NUCLEOTIDE SEQUENCE [LARGE SCALE GENOMIC DNA]</scope>
    <source>
        <strain evidence="5">CGMCC 1.12922</strain>
    </source>
</reference>
<dbReference type="Gene3D" id="3.40.50.12140">
    <property type="entry name" value="Domain of unknown function DUF4159"/>
    <property type="match status" value="1"/>
</dbReference>
<dbReference type="InterPro" id="IPR024163">
    <property type="entry name" value="Aerotolerance_reg_N"/>
</dbReference>
<keyword evidence="1" id="KW-1133">Transmembrane helix</keyword>